<dbReference type="EMBL" id="FUEG01000002">
    <property type="protein sequence ID" value="SJK99967.1"/>
    <property type="molecule type" value="Genomic_DNA"/>
</dbReference>
<evidence type="ECO:0000313" key="1">
    <source>
        <dbReference type="EMBL" id="SJK99967.1"/>
    </source>
</evidence>
<dbReference type="AlphaFoldDB" id="A0A284QU40"/>
<name>A0A284QU40_ARMOS</name>
<organism evidence="1 2">
    <name type="scientific">Armillaria ostoyae</name>
    <name type="common">Armillaria root rot fungus</name>
    <dbReference type="NCBI Taxonomy" id="47428"/>
    <lineage>
        <taxon>Eukaryota</taxon>
        <taxon>Fungi</taxon>
        <taxon>Dikarya</taxon>
        <taxon>Basidiomycota</taxon>
        <taxon>Agaricomycotina</taxon>
        <taxon>Agaricomycetes</taxon>
        <taxon>Agaricomycetidae</taxon>
        <taxon>Agaricales</taxon>
        <taxon>Marasmiineae</taxon>
        <taxon>Physalacriaceae</taxon>
        <taxon>Armillaria</taxon>
    </lineage>
</organism>
<protein>
    <submittedName>
        <fullName evidence="1">Uncharacterized protein</fullName>
    </submittedName>
</protein>
<accession>A0A284QU40</accession>
<proteinExistence type="predicted"/>
<reference evidence="2" key="1">
    <citation type="journal article" date="2017" name="Nat. Ecol. Evol.">
        <title>Genome expansion and lineage-specific genetic innovations in the forest pathogenic fungi Armillaria.</title>
        <authorList>
            <person name="Sipos G."/>
            <person name="Prasanna A.N."/>
            <person name="Walter M.C."/>
            <person name="O'Connor E."/>
            <person name="Balint B."/>
            <person name="Krizsan K."/>
            <person name="Kiss B."/>
            <person name="Hess J."/>
            <person name="Varga T."/>
            <person name="Slot J."/>
            <person name="Riley R."/>
            <person name="Boka B."/>
            <person name="Rigling D."/>
            <person name="Barry K."/>
            <person name="Lee J."/>
            <person name="Mihaltcheva S."/>
            <person name="LaButti K."/>
            <person name="Lipzen A."/>
            <person name="Waldron R."/>
            <person name="Moloney N.M."/>
            <person name="Sperisen C."/>
            <person name="Kredics L."/>
            <person name="Vagvoelgyi C."/>
            <person name="Patrignani A."/>
            <person name="Fitzpatrick D."/>
            <person name="Nagy I."/>
            <person name="Doyle S."/>
            <person name="Anderson J.B."/>
            <person name="Grigoriev I.V."/>
            <person name="Gueldener U."/>
            <person name="Muensterkoetter M."/>
            <person name="Nagy L.G."/>
        </authorList>
    </citation>
    <scope>NUCLEOTIDE SEQUENCE [LARGE SCALE GENOMIC DNA]</scope>
    <source>
        <strain evidence="2">C18/9</strain>
    </source>
</reference>
<evidence type="ECO:0000313" key="2">
    <source>
        <dbReference type="Proteomes" id="UP000219338"/>
    </source>
</evidence>
<keyword evidence="2" id="KW-1185">Reference proteome</keyword>
<gene>
    <name evidence="1" type="ORF">ARMOST_03278</name>
</gene>
<sequence>MGARELAPKYLGSGGKCLLNIMRRRLRTSAVREDMAATSNVHTAVSRTSASEISLSFWISLSHLVGGRFASPVPPAATSIPPPICSTTKYGLGCIITKDS</sequence>
<dbReference type="Proteomes" id="UP000219338">
    <property type="component" value="Unassembled WGS sequence"/>
</dbReference>